<dbReference type="Proteomes" id="UP000008394">
    <property type="component" value="Chromosome"/>
</dbReference>
<organism evidence="1 2">
    <name type="scientific">Bifidobacterium animalis subsp. lactis CNCM I-2494</name>
    <dbReference type="NCBI Taxonomy" id="1042403"/>
    <lineage>
        <taxon>Bacteria</taxon>
        <taxon>Bacillati</taxon>
        <taxon>Actinomycetota</taxon>
        <taxon>Actinomycetes</taxon>
        <taxon>Bifidobacteriales</taxon>
        <taxon>Bifidobacteriaceae</taxon>
        <taxon>Bifidobacterium</taxon>
    </lineage>
</organism>
<dbReference type="InterPro" id="IPR021408">
    <property type="entry name" value="DUF3046"/>
</dbReference>
<protein>
    <submittedName>
        <fullName evidence="1">Hypothetical cytosolic protein</fullName>
    </submittedName>
</protein>
<name>A0A806FPJ8_BIFAN</name>
<proteinExistence type="predicted"/>
<dbReference type="AlphaFoldDB" id="A0A806FPJ8"/>
<dbReference type="KEGG" id="bnm:BALAC2494_00132"/>
<sequence length="114" mass="12996">MVAGLFRVYAPHLIYRSWVGRLLLRRCADAVMLGAMREREFWQLLEEVFGRSYGRALAHDQGLTKLHGMTVVEALAAGEEPRVVWNVLCGQMDVPDAKRWGRDHNAPPLPVDFH</sequence>
<evidence type="ECO:0000313" key="1">
    <source>
        <dbReference type="EMBL" id="AEK30566.1"/>
    </source>
</evidence>
<dbReference type="Pfam" id="PF11248">
    <property type="entry name" value="DUF3046"/>
    <property type="match status" value="1"/>
</dbReference>
<evidence type="ECO:0000313" key="2">
    <source>
        <dbReference type="Proteomes" id="UP000008394"/>
    </source>
</evidence>
<reference evidence="1 2" key="1">
    <citation type="journal article" date="2011" name="J. Bacteriol.">
        <title>Genome Sequence of the Probiotic Strain Bifidobacterium animalis subsp. lactis CNCM I-2494.</title>
        <authorList>
            <person name="Chervaux C."/>
            <person name="Grimaldi C."/>
            <person name="Bolotin A."/>
            <person name="Quinquis B."/>
            <person name="Legrain-Raspaud S."/>
            <person name="van Hylckama Vlieg J.E."/>
            <person name="Denariaz G."/>
            <person name="Smokvina T."/>
        </authorList>
    </citation>
    <scope>NUCLEOTIDE SEQUENCE [LARGE SCALE GENOMIC DNA]</scope>
    <source>
        <strain evidence="1 2">CNCM I-2494</strain>
    </source>
</reference>
<accession>A0A806FPJ8</accession>
<dbReference type="EMBL" id="CP002915">
    <property type="protein sequence ID" value="AEK30566.1"/>
    <property type="molecule type" value="Genomic_DNA"/>
</dbReference>
<gene>
    <name evidence="1" type="ORF">BALAC2494_00132</name>
</gene>